<evidence type="ECO:0000259" key="11">
    <source>
        <dbReference type="Pfam" id="PF21445"/>
    </source>
</evidence>
<keyword evidence="8" id="KW-0238">DNA-binding</keyword>
<dbReference type="Pfam" id="PF12705">
    <property type="entry name" value="PDDEXK_1"/>
    <property type="match status" value="1"/>
</dbReference>
<evidence type="ECO:0000256" key="9">
    <source>
        <dbReference type="ARBA" id="ARBA00023204"/>
    </source>
</evidence>
<evidence type="ECO:0000313" key="13">
    <source>
        <dbReference type="Proteomes" id="UP000823963"/>
    </source>
</evidence>
<evidence type="ECO:0000256" key="7">
    <source>
        <dbReference type="ARBA" id="ARBA00022840"/>
    </source>
</evidence>
<organism evidence="12 13">
    <name type="scientific">Candidatus Ligilactobacillus excrementigallinarum</name>
    <dbReference type="NCBI Taxonomy" id="2838641"/>
    <lineage>
        <taxon>Bacteria</taxon>
        <taxon>Bacillati</taxon>
        <taxon>Bacillota</taxon>
        <taxon>Bacilli</taxon>
        <taxon>Lactobacillales</taxon>
        <taxon>Lactobacillaceae</taxon>
        <taxon>Ligilactobacillus</taxon>
    </lineage>
</organism>
<evidence type="ECO:0000313" key="12">
    <source>
        <dbReference type="EMBL" id="HIX01138.1"/>
    </source>
</evidence>
<accession>A0A9D1UVD1</accession>
<keyword evidence="9" id="KW-0234">DNA repair</keyword>
<evidence type="ECO:0000259" key="10">
    <source>
        <dbReference type="Pfam" id="PF12705"/>
    </source>
</evidence>
<dbReference type="GO" id="GO:0003677">
    <property type="term" value="F:DNA binding"/>
    <property type="evidence" value="ECO:0007669"/>
    <property type="project" value="UniProtKB-KW"/>
</dbReference>
<evidence type="ECO:0000256" key="3">
    <source>
        <dbReference type="ARBA" id="ARBA00022763"/>
    </source>
</evidence>
<reference evidence="12" key="2">
    <citation type="submission" date="2021-04" db="EMBL/GenBank/DDBJ databases">
        <authorList>
            <person name="Gilroy R."/>
        </authorList>
    </citation>
    <scope>NUCLEOTIDE SEQUENCE</scope>
    <source>
        <strain evidence="12">6627</strain>
    </source>
</reference>
<name>A0A9D1UVD1_9LACO</name>
<evidence type="ECO:0000256" key="4">
    <source>
        <dbReference type="ARBA" id="ARBA00022801"/>
    </source>
</evidence>
<dbReference type="GO" id="GO:0006281">
    <property type="term" value="P:DNA repair"/>
    <property type="evidence" value="ECO:0007669"/>
    <property type="project" value="UniProtKB-KW"/>
</dbReference>
<keyword evidence="2" id="KW-0547">Nucleotide-binding</keyword>
<evidence type="ECO:0000256" key="1">
    <source>
        <dbReference type="ARBA" id="ARBA00022722"/>
    </source>
</evidence>
<dbReference type="InterPro" id="IPR049035">
    <property type="entry name" value="ADDB_N"/>
</dbReference>
<proteinExistence type="predicted"/>
<dbReference type="Gene3D" id="3.40.50.300">
    <property type="entry name" value="P-loop containing nucleotide triphosphate hydrolases"/>
    <property type="match status" value="4"/>
</dbReference>
<keyword evidence="7" id="KW-0067">ATP-binding</keyword>
<keyword evidence="1" id="KW-0540">Nuclease</keyword>
<reference evidence="12" key="1">
    <citation type="journal article" date="2021" name="PeerJ">
        <title>Extensive microbial diversity within the chicken gut microbiome revealed by metagenomics and culture.</title>
        <authorList>
            <person name="Gilroy R."/>
            <person name="Ravi A."/>
            <person name="Getino M."/>
            <person name="Pursley I."/>
            <person name="Horton D.L."/>
            <person name="Alikhan N.F."/>
            <person name="Baker D."/>
            <person name="Gharbi K."/>
            <person name="Hall N."/>
            <person name="Watson M."/>
            <person name="Adriaenssens E.M."/>
            <person name="Foster-Nyarko E."/>
            <person name="Jarju S."/>
            <person name="Secka A."/>
            <person name="Antonio M."/>
            <person name="Oren A."/>
            <person name="Chaudhuri R.R."/>
            <person name="La Ragione R."/>
            <person name="Hildebrand F."/>
            <person name="Pallen M.J."/>
        </authorList>
    </citation>
    <scope>NUCLEOTIDE SEQUENCE</scope>
    <source>
        <strain evidence="12">6627</strain>
    </source>
</reference>
<keyword evidence="3" id="KW-0227">DNA damage</keyword>
<keyword evidence="4" id="KW-0378">Hydrolase</keyword>
<keyword evidence="6" id="KW-0269">Exonuclease</keyword>
<dbReference type="InterPro" id="IPR027417">
    <property type="entry name" value="P-loop_NTPase"/>
</dbReference>
<feature type="domain" description="ATP-dependent helicase/deoxyribonuclease subunit B N-terminal" evidence="11">
    <location>
        <begin position="2"/>
        <end position="283"/>
    </location>
</feature>
<dbReference type="EMBL" id="DXFP01000001">
    <property type="protein sequence ID" value="HIX01138.1"/>
    <property type="molecule type" value="Genomic_DNA"/>
</dbReference>
<dbReference type="InterPro" id="IPR038726">
    <property type="entry name" value="PDDEXK_AddAB-type"/>
</dbReference>
<dbReference type="GO" id="GO:0006310">
    <property type="term" value="P:DNA recombination"/>
    <property type="evidence" value="ECO:0007669"/>
    <property type="project" value="TreeGrafter"/>
</dbReference>
<evidence type="ECO:0000256" key="6">
    <source>
        <dbReference type="ARBA" id="ARBA00022839"/>
    </source>
</evidence>
<dbReference type="Pfam" id="PF21445">
    <property type="entry name" value="ADDB_N"/>
    <property type="match status" value="1"/>
</dbReference>
<dbReference type="GO" id="GO:0005524">
    <property type="term" value="F:ATP binding"/>
    <property type="evidence" value="ECO:0007669"/>
    <property type="project" value="UniProtKB-KW"/>
</dbReference>
<sequence length="1298" mass="149470">MLGEASKDHKKEMLNQLKDWQKQDPTAQFFYLVPEHIKFESEVNVLSTLQAATGSDELFATANVQVFSFTRLAWYFLRNSAVLNRQNLSQTGLTMLITHLLNQVNQDELVIFSEEQNQPGFAEKLANQLLELRMSGYEVADLQKLQAAAAKKHQANLADKLADLATIYQRFLDYQVGDQNLLDAYLDPVKLLQLLENYLQQADLSNCYFMISGFDEFNATELKIITTLMQQANQVMISLPLSDYASKQIPQTNDLFYRPSKLYHQLRKLAHGQTVSVIWPKHERVSSSLIQLENYWMSAHDAAFNAEYDLKAEQKDNITITQTVDRISEVKWVAAKIRRMVAESQQTDHPYQYSDFLVMTPNPEKYQNLIEPIFNQFNLPLFTDLTQSMTAHPLVEFLLSIFDVQRHGFNYQSIMRFLKTELFVPEQIIAGKTLTQMKEREAEWVKNHPGSTWSFDKDATELRVRQTATFRNTLDVVENYLLEKGIHTLSQWKTEWIVTPLGLKQGETEAQLHERERQLTINRNANELRKQVVKLFEDYQQRMQNVKTGRDFATVLFQFMEDAHVAETLSSWQKAAINIQQEQHTETEATLHGTAIDASRPQQVWDVFCNLMDEYVFALGDEEFDAQLFVTIFQNGFESANYKRVPSTLDQIIFSKTSVLQMQNRKVSFIIGATDDVMPARLDENKLLSEDDRDILNSMKTAAKIADDKFLPETCELKMAEEPFTNYLAFMSCSESLHFVYPVNDVDGSELQISPYVQEIKDAFNLPIHKVALTAPNLGPEILDYVGNATTTTSELLNLSRKLKHDHEKLSLEWTAIFNYIKSKHRSRIIKIFNSLNYQNEVLPAQQADEEGHKKLDEQLVAELYGQQINGSISRLETFYQNPYEYFLKYGLKLKKRTLYEPTSANVGDYFHDVVALLIDELQARNLTLSTLSSDEFDDVLSQVFIKVNALPEFEVFNQTARNRYLQGRLQQSAQKVSRAIYRQHHQRKIFSLKSEATFGFGNDAVLEGKKFYALNHPQDKLLLQGRLDRIDLVEDAQNKLYYNVADYKSGQIETKLDKFLIKSLNGISLQLLTYLAVLRDNQEAMLQMLNTNKSLTQQLKDAKKNPIDLGSAVYFHLGTPQYKQEKYKAADQKTAQAMSDKEFIYDGIFRFDQQDKDGLDYIKALGTVYDQGNEFENLNNYKLNLTKKGILSAASKNKVYNAEQFNQLLNMDLLKISQATDAIFAGIIDLTPFKLGNLTGLDYSDYLPIMTFDTLIGNQYNDLTGMVSQKKEDLWNQIEQASKRWKAIRNQVEGKED</sequence>
<evidence type="ECO:0000256" key="5">
    <source>
        <dbReference type="ARBA" id="ARBA00022806"/>
    </source>
</evidence>
<dbReference type="GO" id="GO:0004527">
    <property type="term" value="F:exonuclease activity"/>
    <property type="evidence" value="ECO:0007669"/>
    <property type="project" value="UniProtKB-KW"/>
</dbReference>
<keyword evidence="5" id="KW-0347">Helicase</keyword>
<dbReference type="Proteomes" id="UP000823963">
    <property type="component" value="Unassembled WGS sequence"/>
</dbReference>
<feature type="domain" description="PD-(D/E)XK endonuclease-like" evidence="10">
    <location>
        <begin position="872"/>
        <end position="1135"/>
    </location>
</feature>
<protein>
    <submittedName>
        <fullName evidence="12">PD-(D/E)XK nuclease family protein</fullName>
    </submittedName>
</protein>
<dbReference type="PANTHER" id="PTHR30591">
    <property type="entry name" value="RECBCD ENZYME SUBUNIT RECC"/>
    <property type="match status" value="1"/>
</dbReference>
<evidence type="ECO:0000256" key="8">
    <source>
        <dbReference type="ARBA" id="ARBA00023125"/>
    </source>
</evidence>
<evidence type="ECO:0000256" key="2">
    <source>
        <dbReference type="ARBA" id="ARBA00022741"/>
    </source>
</evidence>
<dbReference type="SUPFAM" id="SSF52540">
    <property type="entry name" value="P-loop containing nucleoside triphosphate hydrolases"/>
    <property type="match status" value="1"/>
</dbReference>
<dbReference type="GO" id="GO:0004386">
    <property type="term" value="F:helicase activity"/>
    <property type="evidence" value="ECO:0007669"/>
    <property type="project" value="UniProtKB-KW"/>
</dbReference>
<comment type="caution">
    <text evidence="12">The sequence shown here is derived from an EMBL/GenBank/DDBJ whole genome shotgun (WGS) entry which is preliminary data.</text>
</comment>
<dbReference type="PANTHER" id="PTHR30591:SF1">
    <property type="entry name" value="RECBCD ENZYME SUBUNIT RECC"/>
    <property type="match status" value="1"/>
</dbReference>
<gene>
    <name evidence="12" type="ORF">H9861_00050</name>
</gene>